<evidence type="ECO:0000313" key="1">
    <source>
        <dbReference type="EMBL" id="MFD2921605.1"/>
    </source>
</evidence>
<gene>
    <name evidence="1" type="ORF">ACFS6H_17940</name>
</gene>
<protein>
    <submittedName>
        <fullName evidence="1">Uncharacterized protein</fullName>
    </submittedName>
</protein>
<sequence length="156" mass="18246">MWDIDKGDKTTDIEAKCPQCCELMANMGLDFAAPKKEAVREWKHIENLYTVGISFHSCGCSGPGYIPRSTEQLIEYFNDTLQDYHTQLKFWQNRTEPGNKKEIDREKSKNEDFLWRVPVERNSEKGIILNEDAKKYWLGRIREVEEKLSIIKSQAI</sequence>
<comment type="caution">
    <text evidence="1">The sequence shown here is derived from an EMBL/GenBank/DDBJ whole genome shotgun (WGS) entry which is preliminary data.</text>
</comment>
<organism evidence="1 2">
    <name type="scientific">Terrimonas rubra</name>
    <dbReference type="NCBI Taxonomy" id="1035890"/>
    <lineage>
        <taxon>Bacteria</taxon>
        <taxon>Pseudomonadati</taxon>
        <taxon>Bacteroidota</taxon>
        <taxon>Chitinophagia</taxon>
        <taxon>Chitinophagales</taxon>
        <taxon>Chitinophagaceae</taxon>
        <taxon>Terrimonas</taxon>
    </lineage>
</organism>
<dbReference type="EMBL" id="JBHUOZ010000003">
    <property type="protein sequence ID" value="MFD2921605.1"/>
    <property type="molecule type" value="Genomic_DNA"/>
</dbReference>
<reference evidence="2" key="1">
    <citation type="journal article" date="2019" name="Int. J. Syst. Evol. Microbiol.">
        <title>The Global Catalogue of Microorganisms (GCM) 10K type strain sequencing project: providing services to taxonomists for standard genome sequencing and annotation.</title>
        <authorList>
            <consortium name="The Broad Institute Genomics Platform"/>
            <consortium name="The Broad Institute Genome Sequencing Center for Infectious Disease"/>
            <person name="Wu L."/>
            <person name="Ma J."/>
        </authorList>
    </citation>
    <scope>NUCLEOTIDE SEQUENCE [LARGE SCALE GENOMIC DNA]</scope>
    <source>
        <strain evidence="2">KCTC 23299</strain>
    </source>
</reference>
<keyword evidence="2" id="KW-1185">Reference proteome</keyword>
<accession>A0ABW6AB23</accession>
<dbReference type="RefSeq" id="WP_386102239.1">
    <property type="nucleotide sequence ID" value="NZ_JBHUOZ010000003.1"/>
</dbReference>
<dbReference type="Proteomes" id="UP001597511">
    <property type="component" value="Unassembled WGS sequence"/>
</dbReference>
<evidence type="ECO:0000313" key="2">
    <source>
        <dbReference type="Proteomes" id="UP001597511"/>
    </source>
</evidence>
<name>A0ABW6AB23_9BACT</name>
<proteinExistence type="predicted"/>